<sequence>MDENKLSIEGYFVAIIFQSDHYTVAKFKTNEKNEKQFTITGYFSEILENQLYRLYGGYKEHPRYGLQFACESYEKVLPSDEDALIRFFSSSLFSGIGKKAAQKIVSALGEKAIDIIREDPLVLRQIPSLTQKQITAIEEGIHNTMDDSVVFLTQFGVSQKNILKIESIYDKQAIDIIKKNPYRLVYDVDGIGFKTADKIAMKLGFETHNPERIKAAIGALVMQLCMNTGNTYVPRVDVQRRIQKEFGFIEEEQFEEYLSDLEFENQIVVEDENLYHISQYEAETNIAHTLTHFPQVEFIKKAGKEIKERIDVHAKQMQIVYNEKQIEAIETTFASPLSILTGGPGTGKTTIVKAIIDIYKEMFPYSTIALCAPTGRAAKRLKELAGIDAMTIHSLLKWDLESNTFAVDEHDPIEADFIIVDEFSMVDSWLFHNLIKASAKVSRILLIGDEDQLPSVGPGFVLRDLLLSKLCPITRLDHIYRQSEGSEVIELAHEIKEGMITSIHGENDVKMYPCENYQVKELVGKIVQSALDKNYDEMDIQILAPMYNGVAGIDAINKAMQALCNPRSYEKNELHFGYRTFRENDKVLQLKNQPDEYVFNGDIGKVIEIVTAQETVDHQARMIVDFDGTIVEYTPETFSNLTHAYCISIHKAQGSEYPIVIMPIVKDYSYMLQRRLIYTGITRAKRSLVLLGSEEYLQKGVSRLDTQDRKTSLLKRIKEVID</sequence>
<dbReference type="Proteomes" id="UP000294743">
    <property type="component" value="Unassembled WGS sequence"/>
</dbReference>
<dbReference type="PANTHER" id="PTHR43788">
    <property type="entry name" value="DNA2/NAM7 HELICASE FAMILY MEMBER"/>
    <property type="match status" value="1"/>
</dbReference>
<keyword evidence="1 3" id="KW-0547">Nucleotide-binding</keyword>
<keyword evidence="3" id="KW-0378">Hydrolase</keyword>
<evidence type="ECO:0000259" key="6">
    <source>
        <dbReference type="Pfam" id="PF18335"/>
    </source>
</evidence>
<comment type="function">
    <text evidence="3">DNA-dependent ATPase and ATP-dependent 5'-3' DNA helicase. Has no activity on blunt DNA or DNA with 3'-overhangs, requires at least 10 bases of 5'-ssDNA for helicase activity.</text>
</comment>
<evidence type="ECO:0000259" key="4">
    <source>
        <dbReference type="Pfam" id="PF13538"/>
    </source>
</evidence>
<feature type="domain" description="UvrD-like helicase C-terminal" evidence="4">
    <location>
        <begin position="643"/>
        <end position="691"/>
    </location>
</feature>
<dbReference type="InterPro" id="IPR055446">
    <property type="entry name" value="RecD2_N_OB"/>
</dbReference>
<accession>A0A4R7ZEK6</accession>
<dbReference type="SUPFAM" id="SSF52540">
    <property type="entry name" value="P-loop containing nucleoside triphosphate hydrolases"/>
    <property type="match status" value="1"/>
</dbReference>
<keyword evidence="3" id="KW-0413">Isomerase</keyword>
<keyword evidence="3" id="KW-0347">Helicase</keyword>
<feature type="domain" description="ATP-dependent RecD2 DNA helicase-like helix-hairpin-helix" evidence="5">
    <location>
        <begin position="143"/>
        <end position="232"/>
    </location>
</feature>
<dbReference type="InterPro" id="IPR027417">
    <property type="entry name" value="P-loop_NTPase"/>
</dbReference>
<dbReference type="EC" id="5.6.2.3" evidence="3"/>
<dbReference type="InterPro" id="IPR029493">
    <property type="entry name" value="RecD2-like_HHH"/>
</dbReference>
<dbReference type="GO" id="GO:0009338">
    <property type="term" value="C:exodeoxyribonuclease V complex"/>
    <property type="evidence" value="ECO:0007669"/>
    <property type="project" value="TreeGrafter"/>
</dbReference>
<dbReference type="GO" id="GO:0003677">
    <property type="term" value="F:DNA binding"/>
    <property type="evidence" value="ECO:0007669"/>
    <property type="project" value="UniProtKB-UniRule"/>
</dbReference>
<dbReference type="Gene3D" id="1.10.10.2220">
    <property type="match status" value="1"/>
</dbReference>
<dbReference type="Gene3D" id="3.40.50.300">
    <property type="entry name" value="P-loop containing nucleotide triphosphate hydrolases"/>
    <property type="match status" value="2"/>
</dbReference>
<dbReference type="Pfam" id="PF13538">
    <property type="entry name" value="UvrD_C_2"/>
    <property type="match status" value="1"/>
</dbReference>
<dbReference type="AlphaFoldDB" id="A0A4R7ZEK6"/>
<dbReference type="HAMAP" id="MF_01488">
    <property type="entry name" value="RecD2"/>
    <property type="match status" value="1"/>
</dbReference>
<dbReference type="OrthoDB" id="9803432at2"/>
<evidence type="ECO:0000313" key="9">
    <source>
        <dbReference type="Proteomes" id="UP000294743"/>
    </source>
</evidence>
<proteinExistence type="inferred from homology"/>
<gene>
    <name evidence="3" type="primary">recD2</name>
    <name evidence="8" type="ORF">EDD63_13826</name>
</gene>
<protein>
    <recommendedName>
        <fullName evidence="3">ATP-dependent RecD2 DNA helicase</fullName>
        <ecNumber evidence="3">5.6.2.3</ecNumber>
    </recommendedName>
    <alternativeName>
        <fullName evidence="3">DNA 5'-3' helicase subunit RecD2</fullName>
    </alternativeName>
</protein>
<dbReference type="InterPro" id="IPR027785">
    <property type="entry name" value="UvrD-like_helicase_C"/>
</dbReference>
<dbReference type="CDD" id="cd18809">
    <property type="entry name" value="SF1_C_RecD"/>
    <property type="match status" value="1"/>
</dbReference>
<evidence type="ECO:0000256" key="1">
    <source>
        <dbReference type="ARBA" id="ARBA00022741"/>
    </source>
</evidence>
<dbReference type="Pfam" id="PF23139">
    <property type="entry name" value="OB_YrrC"/>
    <property type="match status" value="1"/>
</dbReference>
<dbReference type="GO" id="GO:0017116">
    <property type="term" value="F:single-stranded DNA helicase activity"/>
    <property type="evidence" value="ECO:0007669"/>
    <property type="project" value="TreeGrafter"/>
</dbReference>
<dbReference type="InterPro" id="IPR006345">
    <property type="entry name" value="RecD2"/>
</dbReference>
<dbReference type="GO" id="GO:0043139">
    <property type="term" value="F:5'-3' DNA helicase activity"/>
    <property type="evidence" value="ECO:0007669"/>
    <property type="project" value="UniProtKB-UniRule"/>
</dbReference>
<dbReference type="RefSeq" id="WP_134170694.1">
    <property type="nucleotide sequence ID" value="NZ_SODD01000038.1"/>
</dbReference>
<dbReference type="NCBIfam" id="TIGR01448">
    <property type="entry name" value="recD_rel"/>
    <property type="match status" value="1"/>
</dbReference>
<comment type="caution">
    <text evidence="8">The sequence shown here is derived from an EMBL/GenBank/DDBJ whole genome shotgun (WGS) entry which is preliminary data.</text>
</comment>
<keyword evidence="9" id="KW-1185">Reference proteome</keyword>
<keyword evidence="2 3" id="KW-0067">ATP-binding</keyword>
<evidence type="ECO:0000313" key="8">
    <source>
        <dbReference type="EMBL" id="TDW14598.1"/>
    </source>
</evidence>
<evidence type="ECO:0000256" key="3">
    <source>
        <dbReference type="HAMAP-Rule" id="MF_01488"/>
    </source>
</evidence>
<comment type="similarity">
    <text evidence="3">Belongs to the RecD family. RecD2 subfamily.</text>
</comment>
<evidence type="ECO:0000259" key="5">
    <source>
        <dbReference type="Pfam" id="PF14490"/>
    </source>
</evidence>
<dbReference type="Pfam" id="PF13245">
    <property type="entry name" value="AAA_19"/>
    <property type="match status" value="1"/>
</dbReference>
<keyword evidence="3" id="KW-0238">DNA-binding</keyword>
<feature type="domain" description="ATP-dependent RecD2 DNA helicase OB-fold" evidence="7">
    <location>
        <begin position="7"/>
        <end position="78"/>
    </location>
</feature>
<feature type="binding site" evidence="3">
    <location>
        <begin position="345"/>
        <end position="349"/>
    </location>
    <ligand>
        <name>ATP</name>
        <dbReference type="ChEBI" id="CHEBI:30616"/>
    </ligand>
</feature>
<dbReference type="Pfam" id="PF14490">
    <property type="entry name" value="HHH_RecD2"/>
    <property type="match status" value="1"/>
</dbReference>
<comment type="catalytic activity">
    <reaction evidence="3">
        <text>ATP + H2O = ADP + phosphate + H(+)</text>
        <dbReference type="Rhea" id="RHEA:13065"/>
        <dbReference type="ChEBI" id="CHEBI:15377"/>
        <dbReference type="ChEBI" id="CHEBI:15378"/>
        <dbReference type="ChEBI" id="CHEBI:30616"/>
        <dbReference type="ChEBI" id="CHEBI:43474"/>
        <dbReference type="ChEBI" id="CHEBI:456216"/>
        <dbReference type="EC" id="5.6.2.3"/>
    </reaction>
</comment>
<evidence type="ECO:0000259" key="7">
    <source>
        <dbReference type="Pfam" id="PF23139"/>
    </source>
</evidence>
<name>A0A4R7ZEK6_9FIRM</name>
<dbReference type="EMBL" id="SODD01000038">
    <property type="protein sequence ID" value="TDW14598.1"/>
    <property type="molecule type" value="Genomic_DNA"/>
</dbReference>
<dbReference type="GO" id="GO:0005524">
    <property type="term" value="F:ATP binding"/>
    <property type="evidence" value="ECO:0007669"/>
    <property type="project" value="UniProtKB-UniRule"/>
</dbReference>
<dbReference type="CDD" id="cd17933">
    <property type="entry name" value="DEXSc_RecD-like"/>
    <property type="match status" value="1"/>
</dbReference>
<dbReference type="Pfam" id="PF18335">
    <property type="entry name" value="SH3_13"/>
    <property type="match status" value="1"/>
</dbReference>
<reference evidence="8 9" key="1">
    <citation type="submission" date="2019-03" db="EMBL/GenBank/DDBJ databases">
        <title>Genomic Encyclopedia of Type Strains, Phase IV (KMG-IV): sequencing the most valuable type-strain genomes for metagenomic binning, comparative biology and taxonomic classification.</title>
        <authorList>
            <person name="Goeker M."/>
        </authorList>
    </citation>
    <scope>NUCLEOTIDE SEQUENCE [LARGE SCALE GENOMIC DNA]</scope>
    <source>
        <strain evidence="8 9">DSM 28867</strain>
    </source>
</reference>
<dbReference type="Gene3D" id="2.30.30.940">
    <property type="match status" value="1"/>
</dbReference>
<dbReference type="InterPro" id="IPR050534">
    <property type="entry name" value="Coronavir_polyprotein_1ab"/>
</dbReference>
<dbReference type="GO" id="GO:0016887">
    <property type="term" value="F:ATP hydrolysis activity"/>
    <property type="evidence" value="ECO:0007669"/>
    <property type="project" value="RHEA"/>
</dbReference>
<dbReference type="PANTHER" id="PTHR43788:SF6">
    <property type="entry name" value="DNA HELICASE B"/>
    <property type="match status" value="1"/>
</dbReference>
<evidence type="ECO:0000256" key="2">
    <source>
        <dbReference type="ARBA" id="ARBA00022840"/>
    </source>
</evidence>
<dbReference type="InterPro" id="IPR041451">
    <property type="entry name" value="RecD2_SH13"/>
</dbReference>
<dbReference type="GO" id="GO:0006310">
    <property type="term" value="P:DNA recombination"/>
    <property type="evidence" value="ECO:0007669"/>
    <property type="project" value="InterPro"/>
</dbReference>
<organism evidence="8 9">
    <name type="scientific">Breznakia blatticola</name>
    <dbReference type="NCBI Taxonomy" id="1754012"/>
    <lineage>
        <taxon>Bacteria</taxon>
        <taxon>Bacillati</taxon>
        <taxon>Bacillota</taxon>
        <taxon>Erysipelotrichia</taxon>
        <taxon>Erysipelotrichales</taxon>
        <taxon>Erysipelotrichaceae</taxon>
        <taxon>Breznakia</taxon>
    </lineage>
</organism>
<feature type="domain" description="ATP-dependent RecD2 DNA helicase SH3" evidence="6">
    <location>
        <begin position="556"/>
        <end position="626"/>
    </location>
</feature>